<dbReference type="EMBL" id="BAABJR010000024">
    <property type="protein sequence ID" value="GAA5216184.1"/>
    <property type="molecule type" value="Genomic_DNA"/>
</dbReference>
<reference evidence="4" key="1">
    <citation type="journal article" date="2019" name="Int. J. Syst. Evol. Microbiol.">
        <title>The Global Catalogue of Microorganisms (GCM) 10K type strain sequencing project: providing services to taxonomists for standard genome sequencing and annotation.</title>
        <authorList>
            <consortium name="The Broad Institute Genomics Platform"/>
            <consortium name="The Broad Institute Genome Sequencing Center for Infectious Disease"/>
            <person name="Wu L."/>
            <person name="Ma J."/>
        </authorList>
    </citation>
    <scope>NUCLEOTIDE SEQUENCE [LARGE SCALE GENOMIC DNA]</scope>
    <source>
        <strain evidence="4">JCM 18306</strain>
    </source>
</reference>
<evidence type="ECO:0000313" key="3">
    <source>
        <dbReference type="EMBL" id="GAA5216184.1"/>
    </source>
</evidence>
<accession>A0ABP9TFJ3</accession>
<evidence type="ECO:0000256" key="1">
    <source>
        <dbReference type="SAM" id="MobiDB-lite"/>
    </source>
</evidence>
<feature type="chain" id="PRO_5046728591" evidence="2">
    <location>
        <begin position="21"/>
        <end position="88"/>
    </location>
</feature>
<name>A0ABP9TFJ3_9ACTN</name>
<comment type="caution">
    <text evidence="3">The sequence shown here is derived from an EMBL/GenBank/DDBJ whole genome shotgun (WGS) entry which is preliminary data.</text>
</comment>
<gene>
    <name evidence="3" type="ORF">GCM10023323_68200</name>
</gene>
<protein>
    <submittedName>
        <fullName evidence="3">Uncharacterized protein</fullName>
    </submittedName>
</protein>
<evidence type="ECO:0000313" key="4">
    <source>
        <dbReference type="Proteomes" id="UP001499878"/>
    </source>
</evidence>
<feature type="compositionally biased region" description="Polar residues" evidence="1">
    <location>
        <begin position="79"/>
        <end position="88"/>
    </location>
</feature>
<dbReference type="Proteomes" id="UP001499878">
    <property type="component" value="Unassembled WGS sequence"/>
</dbReference>
<proteinExistence type="predicted"/>
<feature type="signal peptide" evidence="2">
    <location>
        <begin position="1"/>
        <end position="20"/>
    </location>
</feature>
<evidence type="ECO:0000256" key="2">
    <source>
        <dbReference type="SAM" id="SignalP"/>
    </source>
</evidence>
<sequence length="88" mass="8989">MLAGAVGAALVLSLPAASFAAPAVASGDCAKAVAVAEKSQKDYESWLKWYKDIVAQGGHPGTAEQQALADAKADRDRTASQAQRICGS</sequence>
<keyword evidence="4" id="KW-1185">Reference proteome</keyword>
<organism evidence="3 4">
    <name type="scientific">Streptomyces thinghirensis</name>
    <dbReference type="NCBI Taxonomy" id="551547"/>
    <lineage>
        <taxon>Bacteria</taxon>
        <taxon>Bacillati</taxon>
        <taxon>Actinomycetota</taxon>
        <taxon>Actinomycetes</taxon>
        <taxon>Kitasatosporales</taxon>
        <taxon>Streptomycetaceae</taxon>
        <taxon>Streptomyces</taxon>
    </lineage>
</organism>
<feature type="region of interest" description="Disordered" evidence="1">
    <location>
        <begin position="61"/>
        <end position="88"/>
    </location>
</feature>
<keyword evidence="2" id="KW-0732">Signal</keyword>